<keyword evidence="6" id="KW-0472">Membrane</keyword>
<evidence type="ECO:0000313" key="8">
    <source>
        <dbReference type="EMBL" id="PUA80977.1"/>
    </source>
</evidence>
<dbReference type="AlphaFoldDB" id="A0A2R7YX60"/>
<name>A0A2R7YX60_9ACTN</name>
<dbReference type="GO" id="GO:0016491">
    <property type="term" value="F:oxidoreductase activity"/>
    <property type="evidence" value="ECO:0007669"/>
    <property type="project" value="UniProtKB-KW"/>
</dbReference>
<evidence type="ECO:0000313" key="9">
    <source>
        <dbReference type="Proteomes" id="UP000244867"/>
    </source>
</evidence>
<reference evidence="8 9" key="1">
    <citation type="submission" date="2018-03" db="EMBL/GenBank/DDBJ databases">
        <authorList>
            <person name="Keele B.F."/>
        </authorList>
    </citation>
    <scope>NUCLEOTIDE SEQUENCE [LARGE SCALE GENOMIC DNA]</scope>
    <source>
        <strain evidence="8 9">IB-3</strain>
    </source>
</reference>
<dbReference type="PANTHER" id="PTHR13887">
    <property type="entry name" value="GLUTATHIONE S-TRANSFERASE KAPPA"/>
    <property type="match status" value="1"/>
</dbReference>
<feature type="domain" description="Thioredoxin-like fold" evidence="7">
    <location>
        <begin position="73"/>
        <end position="237"/>
    </location>
</feature>
<evidence type="ECO:0000256" key="4">
    <source>
        <dbReference type="ARBA" id="ARBA00023157"/>
    </source>
</evidence>
<keyword evidence="4" id="KW-1015">Disulfide bond</keyword>
<dbReference type="Proteomes" id="UP000244867">
    <property type="component" value="Unassembled WGS sequence"/>
</dbReference>
<keyword evidence="3" id="KW-0560">Oxidoreductase</keyword>
<comment type="similarity">
    <text evidence="1">Belongs to the thioredoxin family. DsbA subfamily.</text>
</comment>
<dbReference type="Pfam" id="PF13462">
    <property type="entry name" value="Thioredoxin_4"/>
    <property type="match status" value="1"/>
</dbReference>
<evidence type="ECO:0000256" key="1">
    <source>
        <dbReference type="ARBA" id="ARBA00005791"/>
    </source>
</evidence>
<dbReference type="Gene3D" id="3.40.30.10">
    <property type="entry name" value="Glutaredoxin"/>
    <property type="match status" value="1"/>
</dbReference>
<dbReference type="OrthoDB" id="117402at2"/>
<evidence type="ECO:0000256" key="3">
    <source>
        <dbReference type="ARBA" id="ARBA00023002"/>
    </source>
</evidence>
<evidence type="ECO:0000256" key="6">
    <source>
        <dbReference type="SAM" id="Phobius"/>
    </source>
</evidence>
<dbReference type="PANTHER" id="PTHR13887:SF14">
    <property type="entry name" value="DISULFIDE BOND FORMATION PROTEIN D"/>
    <property type="match status" value="1"/>
</dbReference>
<keyword evidence="6" id="KW-0812">Transmembrane</keyword>
<evidence type="ECO:0000256" key="2">
    <source>
        <dbReference type="ARBA" id="ARBA00022729"/>
    </source>
</evidence>
<feature type="transmembrane region" description="Helical" evidence="6">
    <location>
        <begin position="32"/>
        <end position="52"/>
    </location>
</feature>
<evidence type="ECO:0000259" key="7">
    <source>
        <dbReference type="Pfam" id="PF13462"/>
    </source>
</evidence>
<dbReference type="InterPro" id="IPR036249">
    <property type="entry name" value="Thioredoxin-like_sf"/>
</dbReference>
<keyword evidence="6" id="KW-1133">Transmembrane helix</keyword>
<protein>
    <submittedName>
        <fullName evidence="8">Disulfide bond formation protein DsbA</fullName>
    </submittedName>
</protein>
<accession>A0A2R7YX60</accession>
<keyword evidence="2" id="KW-0732">Signal</keyword>
<proteinExistence type="inferred from homology"/>
<gene>
    <name evidence="8" type="ORF">C7S10_11330</name>
</gene>
<evidence type="ECO:0000256" key="5">
    <source>
        <dbReference type="ARBA" id="ARBA00023284"/>
    </source>
</evidence>
<keyword evidence="9" id="KW-1185">Reference proteome</keyword>
<sequence length="247" mass="26151">MWMSKRNKAAERAARAAALKAEQERKERQKRIAMIAAVVVGIVVVIGGGFLIQNLRDSTGEAATPPAGVVDDYGVMVGDASAPTTITIYEDFQCPICAQLESEVGDDLNAAIDAGKVQVDYRMVSFLDRASGNEYSSRAMNAAAVVLDTSGADAFKSFHDELFANQPEEGTDGPEDDELIADAVTAGADESAVRTAIEDKSFDQWIKNATEQMSVDGVNGTPTVFVDGEAAGATLPEAVEAIRNAIE</sequence>
<dbReference type="EMBL" id="PYXZ01000004">
    <property type="protein sequence ID" value="PUA80977.1"/>
    <property type="molecule type" value="Genomic_DNA"/>
</dbReference>
<organism evidence="8 9">
    <name type="scientific">Nocardioides currus</name>
    <dbReference type="NCBI Taxonomy" id="2133958"/>
    <lineage>
        <taxon>Bacteria</taxon>
        <taxon>Bacillati</taxon>
        <taxon>Actinomycetota</taxon>
        <taxon>Actinomycetes</taxon>
        <taxon>Propionibacteriales</taxon>
        <taxon>Nocardioidaceae</taxon>
        <taxon>Nocardioides</taxon>
    </lineage>
</organism>
<keyword evidence="5" id="KW-0676">Redox-active center</keyword>
<dbReference type="InterPro" id="IPR012336">
    <property type="entry name" value="Thioredoxin-like_fold"/>
</dbReference>
<dbReference type="SUPFAM" id="SSF52833">
    <property type="entry name" value="Thioredoxin-like"/>
    <property type="match status" value="1"/>
</dbReference>
<comment type="caution">
    <text evidence="8">The sequence shown here is derived from an EMBL/GenBank/DDBJ whole genome shotgun (WGS) entry which is preliminary data.</text>
</comment>